<gene>
    <name evidence="2" type="ORF">OS493_019892</name>
</gene>
<evidence type="ECO:0000256" key="1">
    <source>
        <dbReference type="SAM" id="SignalP"/>
    </source>
</evidence>
<feature type="chain" id="PRO_5040888108" evidence="1">
    <location>
        <begin position="25"/>
        <end position="140"/>
    </location>
</feature>
<evidence type="ECO:0000313" key="3">
    <source>
        <dbReference type="Proteomes" id="UP001163046"/>
    </source>
</evidence>
<dbReference type="EMBL" id="MU827313">
    <property type="protein sequence ID" value="KAJ7358987.1"/>
    <property type="molecule type" value="Genomic_DNA"/>
</dbReference>
<comment type="caution">
    <text evidence="2">The sequence shown here is derived from an EMBL/GenBank/DDBJ whole genome shotgun (WGS) entry which is preliminary data.</text>
</comment>
<organism evidence="2 3">
    <name type="scientific">Desmophyllum pertusum</name>
    <dbReference type="NCBI Taxonomy" id="174260"/>
    <lineage>
        <taxon>Eukaryota</taxon>
        <taxon>Metazoa</taxon>
        <taxon>Cnidaria</taxon>
        <taxon>Anthozoa</taxon>
        <taxon>Hexacorallia</taxon>
        <taxon>Scleractinia</taxon>
        <taxon>Caryophylliina</taxon>
        <taxon>Caryophylliidae</taxon>
        <taxon>Desmophyllum</taxon>
    </lineage>
</organism>
<feature type="signal peptide" evidence="1">
    <location>
        <begin position="1"/>
        <end position="24"/>
    </location>
</feature>
<keyword evidence="3" id="KW-1185">Reference proteome</keyword>
<evidence type="ECO:0000313" key="2">
    <source>
        <dbReference type="EMBL" id="KAJ7358987.1"/>
    </source>
</evidence>
<sequence length="140" mass="15770">MQLFQVKSFLILAVAFCEFHYIEALLSAAGCYQDKGDNRAMPEILFTDRGKLDWKDLSGTVIEKCEEAAKSKNYKCFGIQFYGECWSGEDACDEYDKHGKSKDCSCSGNNNNNKKYDEDSDAPCIGGVGEQYTNFVYEIV</sequence>
<accession>A0A9W9YN63</accession>
<name>A0A9W9YN63_9CNID</name>
<dbReference type="OrthoDB" id="6143051at2759"/>
<reference evidence="2" key="1">
    <citation type="submission" date="2023-01" db="EMBL/GenBank/DDBJ databases">
        <title>Genome assembly of the deep-sea coral Lophelia pertusa.</title>
        <authorList>
            <person name="Herrera S."/>
            <person name="Cordes E."/>
        </authorList>
    </citation>
    <scope>NUCLEOTIDE SEQUENCE</scope>
    <source>
        <strain evidence="2">USNM1676648</strain>
        <tissue evidence="2">Polyp</tissue>
    </source>
</reference>
<protein>
    <submittedName>
        <fullName evidence="2">Uncharacterized protein</fullName>
    </submittedName>
</protein>
<dbReference type="Proteomes" id="UP001163046">
    <property type="component" value="Unassembled WGS sequence"/>
</dbReference>
<proteinExistence type="predicted"/>
<dbReference type="AlphaFoldDB" id="A0A9W9YN63"/>
<keyword evidence="1" id="KW-0732">Signal</keyword>